<dbReference type="InParanoid" id="A0A0D0E3Z1"/>
<reference evidence="3" key="2">
    <citation type="submission" date="2015-01" db="EMBL/GenBank/DDBJ databases">
        <title>Evolutionary Origins and Diversification of the Mycorrhizal Mutualists.</title>
        <authorList>
            <consortium name="DOE Joint Genome Institute"/>
            <consortium name="Mycorrhizal Genomics Consortium"/>
            <person name="Kohler A."/>
            <person name="Kuo A."/>
            <person name="Nagy L.G."/>
            <person name="Floudas D."/>
            <person name="Copeland A."/>
            <person name="Barry K.W."/>
            <person name="Cichocki N."/>
            <person name="Veneault-Fourrey C."/>
            <person name="LaButti K."/>
            <person name="Lindquist E.A."/>
            <person name="Lipzen A."/>
            <person name="Lundell T."/>
            <person name="Morin E."/>
            <person name="Murat C."/>
            <person name="Riley R."/>
            <person name="Ohm R."/>
            <person name="Sun H."/>
            <person name="Tunlid A."/>
            <person name="Henrissat B."/>
            <person name="Grigoriev I.V."/>
            <person name="Hibbett D.S."/>
            <person name="Martin F."/>
        </authorList>
    </citation>
    <scope>NUCLEOTIDE SEQUENCE [LARGE SCALE GENOMIC DNA]</scope>
    <source>
        <strain evidence="3">Ve08.2h10</strain>
    </source>
</reference>
<dbReference type="InterPro" id="IPR024624">
    <property type="entry name" value="Pyridox_Oxase_Alr4036_FMN-bd"/>
</dbReference>
<dbReference type="GO" id="GO:0010181">
    <property type="term" value="F:FMN binding"/>
    <property type="evidence" value="ECO:0007669"/>
    <property type="project" value="InterPro"/>
</dbReference>
<feature type="domain" description="Pyridoxamine 5'-phosphate oxidase Alr4036 family FMN-binding" evidence="1">
    <location>
        <begin position="8"/>
        <end position="102"/>
    </location>
</feature>
<dbReference type="STRING" id="930991.A0A0D0E3Z1"/>
<name>A0A0D0E3Z1_9AGAM</name>
<keyword evidence="3" id="KW-1185">Reference proteome</keyword>
<evidence type="ECO:0000259" key="1">
    <source>
        <dbReference type="Pfam" id="PF12766"/>
    </source>
</evidence>
<dbReference type="Gene3D" id="2.30.110.10">
    <property type="entry name" value="Electron Transport, Fmn-binding Protein, Chain A"/>
    <property type="match status" value="1"/>
</dbReference>
<dbReference type="SUPFAM" id="SSF50475">
    <property type="entry name" value="FMN-binding split barrel"/>
    <property type="match status" value="1"/>
</dbReference>
<dbReference type="EMBL" id="KN824875">
    <property type="protein sequence ID" value="KIK98961.1"/>
    <property type="molecule type" value="Genomic_DNA"/>
</dbReference>
<accession>A0A0D0E3Z1</accession>
<evidence type="ECO:0000313" key="2">
    <source>
        <dbReference type="EMBL" id="KIK98961.1"/>
    </source>
</evidence>
<dbReference type="HOGENOM" id="CLU_058669_1_1_1"/>
<reference evidence="2 3" key="1">
    <citation type="submission" date="2014-04" db="EMBL/GenBank/DDBJ databases">
        <authorList>
            <consortium name="DOE Joint Genome Institute"/>
            <person name="Kuo A."/>
            <person name="Kohler A."/>
            <person name="Jargeat P."/>
            <person name="Nagy L.G."/>
            <person name="Floudas D."/>
            <person name="Copeland A."/>
            <person name="Barry K.W."/>
            <person name="Cichocki N."/>
            <person name="Veneault-Fourrey C."/>
            <person name="LaButti K."/>
            <person name="Lindquist E.A."/>
            <person name="Lipzen A."/>
            <person name="Lundell T."/>
            <person name="Morin E."/>
            <person name="Murat C."/>
            <person name="Sun H."/>
            <person name="Tunlid A."/>
            <person name="Henrissat B."/>
            <person name="Grigoriev I.V."/>
            <person name="Hibbett D.S."/>
            <person name="Martin F."/>
            <person name="Nordberg H.P."/>
            <person name="Cantor M.N."/>
            <person name="Hua S.X."/>
        </authorList>
    </citation>
    <scope>NUCLEOTIDE SEQUENCE [LARGE SCALE GENOMIC DNA]</scope>
    <source>
        <strain evidence="2 3">Ve08.2h10</strain>
    </source>
</reference>
<dbReference type="OrthoDB" id="434253at2759"/>
<dbReference type="InterPro" id="IPR012349">
    <property type="entry name" value="Split_barrel_FMN-bd"/>
</dbReference>
<proteinExistence type="predicted"/>
<evidence type="ECO:0000313" key="3">
    <source>
        <dbReference type="Proteomes" id="UP000054538"/>
    </source>
</evidence>
<dbReference type="AlphaFoldDB" id="A0A0D0E3Z1"/>
<protein>
    <recommendedName>
        <fullName evidence="1">Pyridoxamine 5'-phosphate oxidase Alr4036 family FMN-binding domain-containing protein</fullName>
    </recommendedName>
</protein>
<gene>
    <name evidence="2" type="ORF">PAXRUDRAFT_823304</name>
</gene>
<sequence length="235" mass="26290">MSASVRKGWYNALTRALKAEGEKGGVFQLATLEAPNAPRVRSLIHREFLTATAIPDLPLLLATTDVRTPKSSQLNADPRVEAVYWTASTQEQFRIIGRASIVPTPNYQGPYPSPSGRVFDELAKEAFDWEKKRVQVFDSMSGHLKATWCRPVPGSPLEGGEEEMKEWPEKLPKLDEAESEEDKKNLAFALENFALFLVEPFEVDLLELGVQPNKRTNFKRNCEGSIGFKETALVP</sequence>
<dbReference type="PANTHER" id="PTHR28243">
    <property type="entry name" value="AGL049CP"/>
    <property type="match status" value="1"/>
</dbReference>
<dbReference type="Pfam" id="PF12766">
    <property type="entry name" value="Pyridox_oxase_2"/>
    <property type="match status" value="1"/>
</dbReference>
<dbReference type="PANTHER" id="PTHR28243:SF1">
    <property type="entry name" value="PYRIDOXAMINE 5'-PHOSPHATE OXIDASE ALR4036 FAMILY FMN-BINDING DOMAIN-CONTAINING PROTEIN"/>
    <property type="match status" value="1"/>
</dbReference>
<organism evidence="2 3">
    <name type="scientific">Paxillus rubicundulus Ve08.2h10</name>
    <dbReference type="NCBI Taxonomy" id="930991"/>
    <lineage>
        <taxon>Eukaryota</taxon>
        <taxon>Fungi</taxon>
        <taxon>Dikarya</taxon>
        <taxon>Basidiomycota</taxon>
        <taxon>Agaricomycotina</taxon>
        <taxon>Agaricomycetes</taxon>
        <taxon>Agaricomycetidae</taxon>
        <taxon>Boletales</taxon>
        <taxon>Paxilineae</taxon>
        <taxon>Paxillaceae</taxon>
        <taxon>Paxillus</taxon>
    </lineage>
</organism>
<dbReference type="Proteomes" id="UP000054538">
    <property type="component" value="Unassembled WGS sequence"/>
</dbReference>